<feature type="compositionally biased region" description="Low complexity" evidence="1">
    <location>
        <begin position="7"/>
        <end position="30"/>
    </location>
</feature>
<dbReference type="InterPro" id="IPR027575">
    <property type="entry name" value="LD_lanti_pre"/>
</dbReference>
<sequence>MTARTSAGATALAPPAPDAGAAALAPLTPDQTSDGWDAEWLADLDVTIVESGVAAEQLIRMTDDGCNSTCGTACVSCGT</sequence>
<feature type="region of interest" description="Disordered" evidence="1">
    <location>
        <begin position="1"/>
        <end position="31"/>
    </location>
</feature>
<evidence type="ECO:0000256" key="1">
    <source>
        <dbReference type="SAM" id="MobiDB-lite"/>
    </source>
</evidence>
<accession>A0ABX1B3L8</accession>
<comment type="caution">
    <text evidence="2">The sequence shown here is derived from an EMBL/GenBank/DDBJ whole genome shotgun (WGS) entry which is preliminary data.</text>
</comment>
<evidence type="ECO:0000313" key="2">
    <source>
        <dbReference type="EMBL" id="NJP91427.1"/>
    </source>
</evidence>
<dbReference type="EMBL" id="JAATEP010000012">
    <property type="protein sequence ID" value="NJP91427.1"/>
    <property type="molecule type" value="Genomic_DNA"/>
</dbReference>
<gene>
    <name evidence="2" type="primary">fxlA</name>
    <name evidence="2" type="ORF">HCN51_18515</name>
</gene>
<keyword evidence="3" id="KW-1185">Reference proteome</keyword>
<proteinExistence type="predicted"/>
<protein>
    <submittedName>
        <fullName evidence="2">FxLD family lantipeptide</fullName>
    </submittedName>
</protein>
<organism evidence="2 3">
    <name type="scientific">Nonomuraea composti</name>
    <dbReference type="NCBI Taxonomy" id="2720023"/>
    <lineage>
        <taxon>Bacteria</taxon>
        <taxon>Bacillati</taxon>
        <taxon>Actinomycetota</taxon>
        <taxon>Actinomycetes</taxon>
        <taxon>Streptosporangiales</taxon>
        <taxon>Streptosporangiaceae</taxon>
        <taxon>Nonomuraea</taxon>
    </lineage>
</organism>
<name>A0ABX1B3L8_9ACTN</name>
<evidence type="ECO:0000313" key="3">
    <source>
        <dbReference type="Proteomes" id="UP000696294"/>
    </source>
</evidence>
<dbReference type="NCBIfam" id="TIGR04363">
    <property type="entry name" value="LD_lanti_pre"/>
    <property type="match status" value="1"/>
</dbReference>
<reference evidence="2 3" key="1">
    <citation type="submission" date="2020-03" db="EMBL/GenBank/DDBJ databases">
        <title>WGS of actinomycetes isolated from Thailand.</title>
        <authorList>
            <person name="Thawai C."/>
        </authorList>
    </citation>
    <scope>NUCLEOTIDE SEQUENCE [LARGE SCALE GENOMIC DNA]</scope>
    <source>
        <strain evidence="2 3">FMUSA5-5</strain>
    </source>
</reference>
<dbReference type="Proteomes" id="UP000696294">
    <property type="component" value="Unassembled WGS sequence"/>
</dbReference>
<dbReference type="RefSeq" id="WP_168010814.1">
    <property type="nucleotide sequence ID" value="NZ_JAATEP010000012.1"/>
</dbReference>